<proteinExistence type="predicted"/>
<name>A0ABP7SZL3_9BURK</name>
<dbReference type="EMBL" id="BAAAZE010000007">
    <property type="protein sequence ID" value="GAA4018809.1"/>
    <property type="molecule type" value="Genomic_DNA"/>
</dbReference>
<reference evidence="3" key="1">
    <citation type="journal article" date="2019" name="Int. J. Syst. Evol. Microbiol.">
        <title>The Global Catalogue of Microorganisms (GCM) 10K type strain sequencing project: providing services to taxonomists for standard genome sequencing and annotation.</title>
        <authorList>
            <consortium name="The Broad Institute Genomics Platform"/>
            <consortium name="The Broad Institute Genome Sequencing Center for Infectious Disease"/>
            <person name="Wu L."/>
            <person name="Ma J."/>
        </authorList>
    </citation>
    <scope>NUCLEOTIDE SEQUENCE [LARGE SCALE GENOMIC DNA]</scope>
    <source>
        <strain evidence="3">JCM 16673</strain>
    </source>
</reference>
<dbReference type="PROSITE" id="PS51257">
    <property type="entry name" value="PROKAR_LIPOPROTEIN"/>
    <property type="match status" value="1"/>
</dbReference>
<keyword evidence="3" id="KW-1185">Reference proteome</keyword>
<feature type="region of interest" description="Disordered" evidence="1">
    <location>
        <begin position="23"/>
        <end position="48"/>
    </location>
</feature>
<sequence length="77" mass="8416">MRAHGGLIAVAVALVALAGCGEKSQVMSSSSSKPDSKPWEGEATRYNAKGYEKGDKTKWELQMRARGQLQNDYNRSN</sequence>
<feature type="compositionally biased region" description="Basic and acidic residues" evidence="1">
    <location>
        <begin position="34"/>
        <end position="43"/>
    </location>
</feature>
<gene>
    <name evidence="2" type="ORF">GCM10022212_13520</name>
</gene>
<protein>
    <recommendedName>
        <fullName evidence="4">Lipoprotein</fullName>
    </recommendedName>
</protein>
<organism evidence="2 3">
    <name type="scientific">Actimicrobium antarcticum</name>
    <dbReference type="NCBI Taxonomy" id="1051899"/>
    <lineage>
        <taxon>Bacteria</taxon>
        <taxon>Pseudomonadati</taxon>
        <taxon>Pseudomonadota</taxon>
        <taxon>Betaproteobacteria</taxon>
        <taxon>Burkholderiales</taxon>
        <taxon>Oxalobacteraceae</taxon>
        <taxon>Actimicrobium</taxon>
    </lineage>
</organism>
<evidence type="ECO:0008006" key="4">
    <source>
        <dbReference type="Google" id="ProtNLM"/>
    </source>
</evidence>
<evidence type="ECO:0000313" key="2">
    <source>
        <dbReference type="EMBL" id="GAA4018809.1"/>
    </source>
</evidence>
<dbReference type="Proteomes" id="UP001501353">
    <property type="component" value="Unassembled WGS sequence"/>
</dbReference>
<evidence type="ECO:0000256" key="1">
    <source>
        <dbReference type="SAM" id="MobiDB-lite"/>
    </source>
</evidence>
<comment type="caution">
    <text evidence="2">The sequence shown here is derived from an EMBL/GenBank/DDBJ whole genome shotgun (WGS) entry which is preliminary data.</text>
</comment>
<accession>A0ABP7SZL3</accession>
<evidence type="ECO:0000313" key="3">
    <source>
        <dbReference type="Proteomes" id="UP001501353"/>
    </source>
</evidence>